<proteinExistence type="predicted"/>
<organism evidence="2 3">
    <name type="scientific">Roseitalea porphyridii</name>
    <dbReference type="NCBI Taxonomy" id="1852022"/>
    <lineage>
        <taxon>Bacteria</taxon>
        <taxon>Pseudomonadati</taxon>
        <taxon>Pseudomonadota</taxon>
        <taxon>Alphaproteobacteria</taxon>
        <taxon>Hyphomicrobiales</taxon>
        <taxon>Ahrensiaceae</taxon>
        <taxon>Roseitalea</taxon>
    </lineage>
</organism>
<feature type="domain" description="HicB-like antitoxin of toxin-antitoxin system" evidence="1">
    <location>
        <begin position="9"/>
        <end position="63"/>
    </location>
</feature>
<evidence type="ECO:0000313" key="2">
    <source>
        <dbReference type="EMBL" id="QBK31180.1"/>
    </source>
</evidence>
<dbReference type="SUPFAM" id="SSF143100">
    <property type="entry name" value="TTHA1013/TTHA0281-like"/>
    <property type="match status" value="1"/>
</dbReference>
<dbReference type="EMBL" id="CP036532">
    <property type="protein sequence ID" value="QBK31180.1"/>
    <property type="molecule type" value="Genomic_DNA"/>
</dbReference>
<evidence type="ECO:0000313" key="3">
    <source>
        <dbReference type="Proteomes" id="UP000293719"/>
    </source>
</evidence>
<accession>A0A4P6V3V9</accession>
<dbReference type="PANTHER" id="PTHR34504:SF4">
    <property type="entry name" value="ANTITOXIN HICB"/>
    <property type="match status" value="1"/>
</dbReference>
<dbReference type="OrthoDB" id="9807959at2"/>
<dbReference type="Gene3D" id="3.30.160.250">
    <property type="match status" value="1"/>
</dbReference>
<dbReference type="Pfam" id="PF15919">
    <property type="entry name" value="HicB_lk_antitox"/>
    <property type="match status" value="1"/>
</dbReference>
<dbReference type="Proteomes" id="UP000293719">
    <property type="component" value="Chromosome"/>
</dbReference>
<name>A0A4P6V3V9_9HYPH</name>
<protein>
    <submittedName>
        <fullName evidence="2">Type II toxin-antitoxin system HicB family antitoxin</fullName>
    </submittedName>
</protein>
<dbReference type="InterPro" id="IPR035069">
    <property type="entry name" value="TTHA1013/TTHA0281-like"/>
</dbReference>
<dbReference type="InterPro" id="IPR031807">
    <property type="entry name" value="HicB-like"/>
</dbReference>
<dbReference type="RefSeq" id="WP_131616855.1">
    <property type="nucleotide sequence ID" value="NZ_CP036532.1"/>
</dbReference>
<dbReference type="KEGG" id="rpod:E0E05_11575"/>
<evidence type="ECO:0000259" key="1">
    <source>
        <dbReference type="Pfam" id="PF15919"/>
    </source>
</evidence>
<gene>
    <name evidence="2" type="ORF">E0E05_11575</name>
</gene>
<sequence length="76" mass="8291">MSREHRFTVQLRPEPEGGFTVLVPALPEVVSYGANEAEAMANAREAIELALDVRRDEGEEIPEDVATLIRSLSVAA</sequence>
<dbReference type="InterPro" id="IPR051404">
    <property type="entry name" value="TA_system_antitoxin"/>
</dbReference>
<reference evidence="2 3" key="1">
    <citation type="journal article" date="2017" name="Int. J. Syst. Evol. Microbiol.">
        <title>Roseitalea porphyridii gen. nov., sp. nov., isolated from a red alga, and reclassification of Hoeflea suaedae Chung et al. 2013 as Pseudohoeflea suaedae gen. nov., comb. nov.</title>
        <authorList>
            <person name="Hyeon J.W."/>
            <person name="Jeong S.E."/>
            <person name="Baek K."/>
            <person name="Jeon C.O."/>
        </authorList>
    </citation>
    <scope>NUCLEOTIDE SEQUENCE [LARGE SCALE GENOMIC DNA]</scope>
    <source>
        <strain evidence="2 3">MA7-20</strain>
    </source>
</reference>
<dbReference type="PANTHER" id="PTHR34504">
    <property type="entry name" value="ANTITOXIN HICB"/>
    <property type="match status" value="1"/>
</dbReference>
<dbReference type="GeneID" id="90767939"/>
<dbReference type="AlphaFoldDB" id="A0A4P6V3V9"/>
<keyword evidence="3" id="KW-1185">Reference proteome</keyword>